<name>B3S212_TRIAD</name>
<accession>B3S212</accession>
<dbReference type="MEROPS" id="S09.001"/>
<evidence type="ECO:0000313" key="13">
    <source>
        <dbReference type="EMBL" id="EDV23600.1"/>
    </source>
</evidence>
<dbReference type="eggNOG" id="KOG2237">
    <property type="taxonomic scope" value="Eukaryota"/>
</dbReference>
<dbReference type="PANTHER" id="PTHR42881">
    <property type="entry name" value="PROLYL ENDOPEPTIDASE"/>
    <property type="match status" value="1"/>
</dbReference>
<dbReference type="InterPro" id="IPR002470">
    <property type="entry name" value="Peptidase_S9A"/>
</dbReference>
<dbReference type="EMBL" id="DS985247">
    <property type="protein sequence ID" value="EDV23600.1"/>
    <property type="molecule type" value="Genomic_DNA"/>
</dbReference>
<evidence type="ECO:0000259" key="12">
    <source>
        <dbReference type="Pfam" id="PF02897"/>
    </source>
</evidence>
<dbReference type="FunFam" id="2.130.10.120:FF:000001">
    <property type="entry name" value="Prolyl endopeptidase"/>
    <property type="match status" value="1"/>
</dbReference>
<dbReference type="PRINTS" id="PR00862">
    <property type="entry name" value="PROLIGOPTASE"/>
</dbReference>
<dbReference type="GeneID" id="6755410"/>
<dbReference type="SUPFAM" id="SSF50993">
    <property type="entry name" value="Peptidase/esterase 'gauge' domain"/>
    <property type="match status" value="1"/>
</dbReference>
<feature type="domain" description="Peptidase S9 prolyl oligopeptidase catalytic" evidence="11">
    <location>
        <begin position="492"/>
        <end position="713"/>
    </location>
</feature>
<feature type="domain" description="Peptidase S9A N-terminal" evidence="12">
    <location>
        <begin position="15"/>
        <end position="424"/>
    </location>
</feature>
<evidence type="ECO:0000256" key="6">
    <source>
        <dbReference type="ARBA" id="ARBA00022670"/>
    </source>
</evidence>
<dbReference type="SUPFAM" id="SSF53474">
    <property type="entry name" value="alpha/beta-Hydrolases"/>
    <property type="match status" value="1"/>
</dbReference>
<dbReference type="HOGENOM" id="CLU_011290_1_1_1"/>
<dbReference type="STRING" id="10228.B3S212"/>
<dbReference type="FunCoup" id="B3S212">
    <property type="interactions" value="1433"/>
</dbReference>
<dbReference type="CTD" id="6755410"/>
<dbReference type="Gene3D" id="2.130.10.120">
    <property type="entry name" value="Prolyl oligopeptidase, N-terminal domain"/>
    <property type="match status" value="1"/>
</dbReference>
<dbReference type="Pfam" id="PF02897">
    <property type="entry name" value="Peptidase_S9_N"/>
    <property type="match status" value="1"/>
</dbReference>
<dbReference type="GO" id="GO:0006508">
    <property type="term" value="P:proteolysis"/>
    <property type="evidence" value="ECO:0007669"/>
    <property type="project" value="UniProtKB-KW"/>
</dbReference>
<dbReference type="InParanoid" id="B3S212"/>
<dbReference type="InterPro" id="IPR001375">
    <property type="entry name" value="Peptidase_S9_cat"/>
</dbReference>
<comment type="catalytic activity">
    <reaction evidence="1">
        <text>Hydrolysis of Pro-|-Xaa &gt;&gt; Ala-|-Xaa in oligopeptides.</text>
        <dbReference type="EC" id="3.4.21.26"/>
    </reaction>
</comment>
<dbReference type="FunFam" id="3.40.50.1820:FF:000275">
    <property type="entry name" value="Prolyl endopeptidase"/>
    <property type="match status" value="1"/>
</dbReference>
<evidence type="ECO:0000256" key="4">
    <source>
        <dbReference type="ARBA" id="ARBA00016310"/>
    </source>
</evidence>
<reference evidence="13 14" key="1">
    <citation type="journal article" date="2008" name="Nature">
        <title>The Trichoplax genome and the nature of placozoans.</title>
        <authorList>
            <person name="Srivastava M."/>
            <person name="Begovic E."/>
            <person name="Chapman J."/>
            <person name="Putnam N.H."/>
            <person name="Hellsten U."/>
            <person name="Kawashima T."/>
            <person name="Kuo A."/>
            <person name="Mitros T."/>
            <person name="Salamov A."/>
            <person name="Carpenter M.L."/>
            <person name="Signorovitch A.Y."/>
            <person name="Moreno M.A."/>
            <person name="Kamm K."/>
            <person name="Grimwood J."/>
            <person name="Schmutz J."/>
            <person name="Shapiro H."/>
            <person name="Grigoriev I.V."/>
            <person name="Buss L.W."/>
            <person name="Schierwater B."/>
            <person name="Dellaporta S.L."/>
            <person name="Rokhsar D.S."/>
        </authorList>
    </citation>
    <scope>NUCLEOTIDE SEQUENCE [LARGE SCALE GENOMIC DNA]</scope>
    <source>
        <strain evidence="13 14">Grell-BS-1999</strain>
    </source>
</reference>
<dbReference type="PROSITE" id="PS00708">
    <property type="entry name" value="PRO_ENDOPEP_SER"/>
    <property type="match status" value="1"/>
</dbReference>
<dbReference type="InterPro" id="IPR002471">
    <property type="entry name" value="Pept_S9_AS"/>
</dbReference>
<dbReference type="OrthoDB" id="248387at2759"/>
<evidence type="ECO:0000259" key="11">
    <source>
        <dbReference type="Pfam" id="PF00326"/>
    </source>
</evidence>
<evidence type="ECO:0000313" key="14">
    <source>
        <dbReference type="Proteomes" id="UP000009022"/>
    </source>
</evidence>
<keyword evidence="14" id="KW-1185">Reference proteome</keyword>
<dbReference type="Gene3D" id="3.40.50.1820">
    <property type="entry name" value="alpha/beta hydrolase"/>
    <property type="match status" value="1"/>
</dbReference>
<dbReference type="FunFam" id="3.40.50.1820:FF:000005">
    <property type="entry name" value="Prolyl endopeptidase"/>
    <property type="match status" value="1"/>
</dbReference>
<comment type="similarity">
    <text evidence="3 10">Belongs to the peptidase S9A family.</text>
</comment>
<gene>
    <name evidence="13" type="ORF">TRIADDRAFT_37989</name>
</gene>
<keyword evidence="8 10" id="KW-0720">Serine protease</keyword>
<dbReference type="Pfam" id="PF00326">
    <property type="entry name" value="Peptidase_S9"/>
    <property type="match status" value="1"/>
</dbReference>
<dbReference type="InterPro" id="IPR051167">
    <property type="entry name" value="Prolyl_oligopep/macrocyclase"/>
</dbReference>
<dbReference type="PhylomeDB" id="B3S212"/>
<dbReference type="KEGG" id="tad:TRIADDRAFT_37989"/>
<dbReference type="Proteomes" id="UP000009022">
    <property type="component" value="Unassembled WGS sequence"/>
</dbReference>
<organism evidence="13 14">
    <name type="scientific">Trichoplax adhaerens</name>
    <name type="common">Trichoplax reptans</name>
    <dbReference type="NCBI Taxonomy" id="10228"/>
    <lineage>
        <taxon>Eukaryota</taxon>
        <taxon>Metazoa</taxon>
        <taxon>Placozoa</taxon>
        <taxon>Uniplacotomia</taxon>
        <taxon>Trichoplacea</taxon>
        <taxon>Trichoplacidae</taxon>
        <taxon>Trichoplax</taxon>
    </lineage>
</organism>
<evidence type="ECO:0000256" key="1">
    <source>
        <dbReference type="ARBA" id="ARBA00001070"/>
    </source>
</evidence>
<dbReference type="InterPro" id="IPR029058">
    <property type="entry name" value="AB_hydrolase_fold"/>
</dbReference>
<evidence type="ECO:0000256" key="3">
    <source>
        <dbReference type="ARBA" id="ARBA00005228"/>
    </source>
</evidence>
<evidence type="ECO:0000256" key="8">
    <source>
        <dbReference type="ARBA" id="ARBA00022825"/>
    </source>
</evidence>
<dbReference type="InterPro" id="IPR023302">
    <property type="entry name" value="Pept_S9A_N"/>
</dbReference>
<dbReference type="OMA" id="LDPWFSH"/>
<proteinExistence type="inferred from homology"/>
<sequence length="723" mass="82250">MSDAENSTQSRIHYPKIHRQENVFDSYHGKQVADPYQWLEDPDSEETREFVKAQNDITNAYLKKCKIRQQYQSRLTELYDYPKYGCPFKRGNRYFYFYNSGLQNQSVLYTKDSLNGEGTVFFDPNKLSDDGTIALSRHAFTKDGQYFAYTLSKSGSDWKTIHFMEVDSQKTLPDELKDVKFSSLSWTHDNKGVFYNRYHVDSKSDGTETSQNLHQKLYYHYLGTQQSEDVLCAEFPNEPKWICEATVTDDGRYVVLEACEGCDPVNRLYYCDLAELTDGIKERLPYIKVVDNFDAKYEYVTNFGNIFTFLTNLNAPNYKLINIDLTNPDMNNWTTLVPEHSKDVLEWATCIAENKLFVCYLQDVKNVILIFDAISGDSIATLPLDVGTIAGFSGRKTQFEIFYQFKSFLTPGTIYYCDLRKDNIQSEIFMKTDLKDIDISELVTSQVFFKSKDGTTIPMFIVHKKGIELNGSHPTLLYGYGGFNISLTPFFSVSRLMFIYHLGGILAVPNIRGGGEYGEKWHKAGVKDKKQNVFDDFIGAAEFLIDNKYTSSRLIAINGGSNGGLLVCACMNQRPDLFRCVISQVGVLDMLKFHKFTIGHAWTTDYGCASDSEEEFNYLIKYSPLHSIKASSNPNIQYPALLLMTADHDDRVVPLHSYKFIAAIQHELGSLPHQINPLLIRIETKAGHGAGKPTAKIIEEAADMYAVIAENLNLSWRCGVSAN</sequence>
<dbReference type="GO" id="GO:0005829">
    <property type="term" value="C:cytosol"/>
    <property type="evidence" value="ECO:0000318"/>
    <property type="project" value="GO_Central"/>
</dbReference>
<dbReference type="PANTHER" id="PTHR42881:SF2">
    <property type="entry name" value="PROLYL ENDOPEPTIDASE"/>
    <property type="match status" value="1"/>
</dbReference>
<dbReference type="GO" id="GO:0070012">
    <property type="term" value="F:oligopeptidase activity"/>
    <property type="evidence" value="ECO:0000318"/>
    <property type="project" value="GO_Central"/>
</dbReference>
<evidence type="ECO:0000256" key="7">
    <source>
        <dbReference type="ARBA" id="ARBA00022801"/>
    </source>
</evidence>
<keyword evidence="5" id="KW-0963">Cytoplasm</keyword>
<protein>
    <recommendedName>
        <fullName evidence="4 10">Prolyl endopeptidase</fullName>
        <ecNumber evidence="10">3.4.21.-</ecNumber>
    </recommendedName>
</protein>
<evidence type="ECO:0000256" key="2">
    <source>
        <dbReference type="ARBA" id="ARBA00004496"/>
    </source>
</evidence>
<keyword evidence="6 10" id="KW-0645">Protease</keyword>
<dbReference type="AlphaFoldDB" id="B3S212"/>
<dbReference type="RefSeq" id="XP_002114510.1">
    <property type="nucleotide sequence ID" value="XM_002114474.1"/>
</dbReference>
<dbReference type="EC" id="3.4.21.-" evidence="10"/>
<evidence type="ECO:0000256" key="5">
    <source>
        <dbReference type="ARBA" id="ARBA00022490"/>
    </source>
</evidence>
<comment type="subcellular location">
    <subcellularLocation>
        <location evidence="2">Cytoplasm</location>
    </subcellularLocation>
</comment>
<evidence type="ECO:0000256" key="9">
    <source>
        <dbReference type="ARBA" id="ARBA00022990"/>
    </source>
</evidence>
<keyword evidence="9" id="KW-0007">Acetylation</keyword>
<dbReference type="GO" id="GO:0004252">
    <property type="term" value="F:serine-type endopeptidase activity"/>
    <property type="evidence" value="ECO:0007669"/>
    <property type="project" value="UniProtKB-UniRule"/>
</dbReference>
<evidence type="ECO:0000256" key="10">
    <source>
        <dbReference type="RuleBase" id="RU368024"/>
    </source>
</evidence>
<keyword evidence="7 10" id="KW-0378">Hydrolase</keyword>